<evidence type="ECO:0000259" key="2">
    <source>
        <dbReference type="Pfam" id="PF14258"/>
    </source>
</evidence>
<dbReference type="InterPro" id="IPR025646">
    <property type="entry name" value="DUF4350"/>
</dbReference>
<reference evidence="3 4" key="1">
    <citation type="submission" date="2018-07" db="EMBL/GenBank/DDBJ databases">
        <title>Genomic Encyclopedia of Type Strains, Phase III (KMG-III): the genomes of soil and plant-associated and newly described type strains.</title>
        <authorList>
            <person name="Whitman W."/>
        </authorList>
    </citation>
    <scope>NUCLEOTIDE SEQUENCE [LARGE SCALE GENOMIC DNA]</scope>
    <source>
        <strain evidence="3 4">CECT 7948</strain>
    </source>
</reference>
<name>A0A3D9MZJ8_9FLAO</name>
<organism evidence="3 4">
    <name type="scientific">Winogradskyella pacifica</name>
    <dbReference type="NCBI Taxonomy" id="664642"/>
    <lineage>
        <taxon>Bacteria</taxon>
        <taxon>Pseudomonadati</taxon>
        <taxon>Bacteroidota</taxon>
        <taxon>Flavobacteriia</taxon>
        <taxon>Flavobacteriales</taxon>
        <taxon>Flavobacteriaceae</taxon>
        <taxon>Winogradskyella</taxon>
    </lineage>
</organism>
<dbReference type="AlphaFoldDB" id="A0A3D9MZJ8"/>
<feature type="transmembrane region" description="Helical" evidence="1">
    <location>
        <begin position="7"/>
        <end position="24"/>
    </location>
</feature>
<protein>
    <submittedName>
        <fullName evidence="3">Uncharacterized protein DUF4350</fullName>
    </submittedName>
</protein>
<feature type="domain" description="DUF4350" evidence="2">
    <location>
        <begin position="40"/>
        <end position="233"/>
    </location>
</feature>
<keyword evidence="4" id="KW-1185">Reference proteome</keyword>
<accession>A0A3D9MZJ8</accession>
<keyword evidence="1" id="KW-1133">Transmembrane helix</keyword>
<dbReference type="RefSeq" id="WP_115810322.1">
    <property type="nucleotide sequence ID" value="NZ_QREI01000004.1"/>
</dbReference>
<sequence>MSKKGKLYIILVAFTILAIVVLEMNKPKAINWFPSYATHHKIPFGTYVFNNQLKRVADSVSIVDRPPFEYLKNNDINGTYLFYNGGIEFGKEELNSLLDWVSSGNTLIVAAVNFEEKLLDTLNLNTQSVNTFDNFNNEYQVKLVNPAIDDSQTYKYDRSTTFFHFNKIDTLKTSVIGLIDTYRGENRPMEDTLINTIKQPFGEGEIILSTFPQAFTNYFILQSPNQDYTAGLLSYIDTSKPVYVDTYYKTGKTFYTSPMYLFLNTKSLKWAYYLILIAALIYIIFEGKRKQRAIPIVKSLKNQTVDFTRTIANMYYESGKHKDISQHKVHHFLEYIRNTLHLSTAEINTSFINNLAARSNNTVDDTKALFQLIESLNQKNDISPTELERLNTLIEQFKSHNQWKKTKQ</sequence>
<dbReference type="Pfam" id="PF14258">
    <property type="entry name" value="DUF4350"/>
    <property type="match status" value="1"/>
</dbReference>
<dbReference type="Proteomes" id="UP000256919">
    <property type="component" value="Unassembled WGS sequence"/>
</dbReference>
<keyword evidence="1" id="KW-0472">Membrane</keyword>
<evidence type="ECO:0000256" key="1">
    <source>
        <dbReference type="SAM" id="Phobius"/>
    </source>
</evidence>
<keyword evidence="1" id="KW-0812">Transmembrane</keyword>
<evidence type="ECO:0000313" key="3">
    <source>
        <dbReference type="EMBL" id="REE24568.1"/>
    </source>
</evidence>
<evidence type="ECO:0000313" key="4">
    <source>
        <dbReference type="Proteomes" id="UP000256919"/>
    </source>
</evidence>
<gene>
    <name evidence="3" type="ORF">DFQ09_104340</name>
</gene>
<proteinExistence type="predicted"/>
<dbReference type="EMBL" id="QREI01000004">
    <property type="protein sequence ID" value="REE24568.1"/>
    <property type="molecule type" value="Genomic_DNA"/>
</dbReference>
<feature type="transmembrane region" description="Helical" evidence="1">
    <location>
        <begin position="270"/>
        <end position="285"/>
    </location>
</feature>
<comment type="caution">
    <text evidence="3">The sequence shown here is derived from an EMBL/GenBank/DDBJ whole genome shotgun (WGS) entry which is preliminary data.</text>
</comment>
<dbReference type="OrthoDB" id="1111222at2"/>